<name>A0A239BQT3_9PSED</name>
<proteinExistence type="predicted"/>
<dbReference type="STRING" id="1215104.GCA_000730585_02760"/>
<organism evidence="1 2">
    <name type="scientific">Pseudomonas japonica</name>
    <dbReference type="NCBI Taxonomy" id="256466"/>
    <lineage>
        <taxon>Bacteria</taxon>
        <taxon>Pseudomonadati</taxon>
        <taxon>Pseudomonadota</taxon>
        <taxon>Gammaproteobacteria</taxon>
        <taxon>Pseudomonadales</taxon>
        <taxon>Pseudomonadaceae</taxon>
        <taxon>Pseudomonas</taxon>
    </lineage>
</organism>
<sequence>MPEEITPPPFELDGSQPVRPALACYQVGDCDWVAATSEDEARRILAEMNGDDPSEYADWDVELTSESMLDRQWVDEVPPHAECGCLRQWLAETTEPSYLAGTEG</sequence>
<dbReference type="Proteomes" id="UP000198407">
    <property type="component" value="Unassembled WGS sequence"/>
</dbReference>
<protein>
    <submittedName>
        <fullName evidence="1">Uncharacterized protein</fullName>
    </submittedName>
</protein>
<dbReference type="OrthoDB" id="7029674at2"/>
<gene>
    <name evidence="1" type="ORF">SAMN05444352_10399</name>
</gene>
<dbReference type="EMBL" id="FZOL01000003">
    <property type="protein sequence ID" value="SNS09503.1"/>
    <property type="molecule type" value="Genomic_DNA"/>
</dbReference>
<keyword evidence="2" id="KW-1185">Reference proteome</keyword>
<dbReference type="AlphaFoldDB" id="A0A239BQT3"/>
<reference evidence="2" key="1">
    <citation type="submission" date="2017-06" db="EMBL/GenBank/DDBJ databases">
        <authorList>
            <person name="Varghese N."/>
            <person name="Submissions S."/>
        </authorList>
    </citation>
    <scope>NUCLEOTIDE SEQUENCE [LARGE SCALE GENOMIC DNA]</scope>
    <source>
        <strain evidence="2">DSM 22348</strain>
    </source>
</reference>
<dbReference type="RefSeq" id="WP_042124961.1">
    <property type="nucleotide sequence ID" value="NZ_FZOL01000003.1"/>
</dbReference>
<evidence type="ECO:0000313" key="2">
    <source>
        <dbReference type="Proteomes" id="UP000198407"/>
    </source>
</evidence>
<evidence type="ECO:0000313" key="1">
    <source>
        <dbReference type="EMBL" id="SNS09503.1"/>
    </source>
</evidence>
<accession>A0A239BQT3</accession>